<feature type="compositionally biased region" description="Pro residues" evidence="1">
    <location>
        <begin position="65"/>
        <end position="76"/>
    </location>
</feature>
<name>A0AAW2Q9M2_9LAMI</name>
<sequence length="137" mass="15632">MANIPLPLYQRYYMSCNSDTASPPPLMAAPTLHRRHCSFSSYSFSSPYNSQFLKPHLLKPRKTLPKPPSPSPPPPFSEFTSRTTARFPGTLPPRMLEKKKQTGSAWKKQEKPSESIWNELEFREKTLPTFPPTVPTI</sequence>
<gene>
    <name evidence="2" type="ORF">Sangu_0546500</name>
</gene>
<dbReference type="EMBL" id="JACGWK010000003">
    <property type="protein sequence ID" value="KAL0364489.1"/>
    <property type="molecule type" value="Genomic_DNA"/>
</dbReference>
<comment type="caution">
    <text evidence="2">The sequence shown here is derived from an EMBL/GenBank/DDBJ whole genome shotgun (WGS) entry which is preliminary data.</text>
</comment>
<evidence type="ECO:0000313" key="2">
    <source>
        <dbReference type="EMBL" id="KAL0364489.1"/>
    </source>
</evidence>
<protein>
    <submittedName>
        <fullName evidence="2">Uncharacterized protein</fullName>
    </submittedName>
</protein>
<organism evidence="2">
    <name type="scientific">Sesamum angustifolium</name>
    <dbReference type="NCBI Taxonomy" id="2727405"/>
    <lineage>
        <taxon>Eukaryota</taxon>
        <taxon>Viridiplantae</taxon>
        <taxon>Streptophyta</taxon>
        <taxon>Embryophyta</taxon>
        <taxon>Tracheophyta</taxon>
        <taxon>Spermatophyta</taxon>
        <taxon>Magnoliopsida</taxon>
        <taxon>eudicotyledons</taxon>
        <taxon>Gunneridae</taxon>
        <taxon>Pentapetalae</taxon>
        <taxon>asterids</taxon>
        <taxon>lamiids</taxon>
        <taxon>Lamiales</taxon>
        <taxon>Pedaliaceae</taxon>
        <taxon>Sesamum</taxon>
    </lineage>
</organism>
<dbReference type="AlphaFoldDB" id="A0AAW2Q9M2"/>
<evidence type="ECO:0000256" key="1">
    <source>
        <dbReference type="SAM" id="MobiDB-lite"/>
    </source>
</evidence>
<reference evidence="2" key="2">
    <citation type="journal article" date="2024" name="Plant">
        <title>Genomic evolution and insights into agronomic trait innovations of Sesamum species.</title>
        <authorList>
            <person name="Miao H."/>
            <person name="Wang L."/>
            <person name="Qu L."/>
            <person name="Liu H."/>
            <person name="Sun Y."/>
            <person name="Le M."/>
            <person name="Wang Q."/>
            <person name="Wei S."/>
            <person name="Zheng Y."/>
            <person name="Lin W."/>
            <person name="Duan Y."/>
            <person name="Cao H."/>
            <person name="Xiong S."/>
            <person name="Wang X."/>
            <person name="Wei L."/>
            <person name="Li C."/>
            <person name="Ma Q."/>
            <person name="Ju M."/>
            <person name="Zhao R."/>
            <person name="Li G."/>
            <person name="Mu C."/>
            <person name="Tian Q."/>
            <person name="Mei H."/>
            <person name="Zhang T."/>
            <person name="Gao T."/>
            <person name="Zhang H."/>
        </authorList>
    </citation>
    <scope>NUCLEOTIDE SEQUENCE</scope>
    <source>
        <strain evidence="2">G01</strain>
    </source>
</reference>
<proteinExistence type="predicted"/>
<reference evidence="2" key="1">
    <citation type="submission" date="2020-06" db="EMBL/GenBank/DDBJ databases">
        <authorList>
            <person name="Li T."/>
            <person name="Hu X."/>
            <person name="Zhang T."/>
            <person name="Song X."/>
            <person name="Zhang H."/>
            <person name="Dai N."/>
            <person name="Sheng W."/>
            <person name="Hou X."/>
            <person name="Wei L."/>
        </authorList>
    </citation>
    <scope>NUCLEOTIDE SEQUENCE</scope>
    <source>
        <strain evidence="2">G01</strain>
        <tissue evidence="2">Leaf</tissue>
    </source>
</reference>
<accession>A0AAW2Q9M2</accession>
<feature type="region of interest" description="Disordered" evidence="1">
    <location>
        <begin position="55"/>
        <end position="113"/>
    </location>
</feature>